<dbReference type="CDD" id="cd00161">
    <property type="entry name" value="beta-trefoil_Ricin-like"/>
    <property type="match status" value="1"/>
</dbReference>
<dbReference type="Gene3D" id="2.80.10.50">
    <property type="match status" value="2"/>
</dbReference>
<name>A0ABQ2YCC7_9ACTN</name>
<dbReference type="SUPFAM" id="SSF50370">
    <property type="entry name" value="Ricin B-like lectins"/>
    <property type="match status" value="1"/>
</dbReference>
<dbReference type="InterPro" id="IPR000772">
    <property type="entry name" value="Ricin_B_lectin"/>
</dbReference>
<dbReference type="PROSITE" id="PS50231">
    <property type="entry name" value="RICIN_B_LECTIN"/>
    <property type="match status" value="1"/>
</dbReference>
<gene>
    <name evidence="2" type="ORF">GCM10010324_25740</name>
</gene>
<sequence length="192" mass="20772">MPRFRGSSEGRETVNKSRVLLAGSVLAVASTLGATAPAASATPASAATAAGLPIPGVHYLRPAHAPDKCVTVHGWDNSTSALIDQWTCARQDNQRWNFLTNGPRYWVKSESSNKCLDGKDIKQGRHVIQWPCKNGLNQAWNPVRRILGDGSDTWEIHVGTMCLDVAGAGKGNGARLILWKCTSAANQRFYMD</sequence>
<dbReference type="Proteomes" id="UP000659223">
    <property type="component" value="Unassembled WGS sequence"/>
</dbReference>
<feature type="domain" description="Ricin B lectin" evidence="1">
    <location>
        <begin position="93"/>
        <end position="179"/>
    </location>
</feature>
<organism evidence="2 3">
    <name type="scientific">Streptomyces hiroshimensis</name>
    <dbReference type="NCBI Taxonomy" id="66424"/>
    <lineage>
        <taxon>Bacteria</taxon>
        <taxon>Bacillati</taxon>
        <taxon>Actinomycetota</taxon>
        <taxon>Actinomycetes</taxon>
        <taxon>Kitasatosporales</taxon>
        <taxon>Streptomycetaceae</taxon>
        <taxon>Streptomyces</taxon>
    </lineage>
</organism>
<accession>A0ABQ2YCC7</accession>
<comment type="caution">
    <text evidence="2">The sequence shown here is derived from an EMBL/GenBank/DDBJ whole genome shotgun (WGS) entry which is preliminary data.</text>
</comment>
<dbReference type="EMBL" id="BMUT01000004">
    <property type="protein sequence ID" value="GGX79030.1"/>
    <property type="molecule type" value="Genomic_DNA"/>
</dbReference>
<evidence type="ECO:0000313" key="2">
    <source>
        <dbReference type="EMBL" id="GGX79030.1"/>
    </source>
</evidence>
<dbReference type="InterPro" id="IPR035992">
    <property type="entry name" value="Ricin_B-like_lectins"/>
</dbReference>
<protein>
    <recommendedName>
        <fullName evidence="1">Ricin B lectin domain-containing protein</fullName>
    </recommendedName>
</protein>
<proteinExistence type="predicted"/>
<evidence type="ECO:0000313" key="3">
    <source>
        <dbReference type="Proteomes" id="UP000659223"/>
    </source>
</evidence>
<evidence type="ECO:0000259" key="1">
    <source>
        <dbReference type="Pfam" id="PF14200"/>
    </source>
</evidence>
<keyword evidence="3" id="KW-1185">Reference proteome</keyword>
<reference evidence="3" key="1">
    <citation type="journal article" date="2019" name="Int. J. Syst. Evol. Microbiol.">
        <title>The Global Catalogue of Microorganisms (GCM) 10K type strain sequencing project: providing services to taxonomists for standard genome sequencing and annotation.</title>
        <authorList>
            <consortium name="The Broad Institute Genomics Platform"/>
            <consortium name="The Broad Institute Genome Sequencing Center for Infectious Disease"/>
            <person name="Wu L."/>
            <person name="Ma J."/>
        </authorList>
    </citation>
    <scope>NUCLEOTIDE SEQUENCE [LARGE SCALE GENOMIC DNA]</scope>
    <source>
        <strain evidence="3">JCM 4586</strain>
    </source>
</reference>
<dbReference type="Pfam" id="PF14200">
    <property type="entry name" value="RicinB_lectin_2"/>
    <property type="match status" value="1"/>
</dbReference>